<sequence>MIDLTEDNLANVIEENDQVIVQYGAAWCGNCRLVKPKFRRLAGENEGVKFIYVDAEKLPNSRALAEVKNLPTFAGFKGGQLVASNAGNKEDNIKEILDAITNN</sequence>
<dbReference type="PROSITE" id="PS51352">
    <property type="entry name" value="THIOREDOXIN_2"/>
    <property type="match status" value="1"/>
</dbReference>
<evidence type="ECO:0000313" key="4">
    <source>
        <dbReference type="Proteomes" id="UP000198393"/>
    </source>
</evidence>
<dbReference type="InterPro" id="IPR013766">
    <property type="entry name" value="Thioredoxin_domain"/>
</dbReference>
<dbReference type="Proteomes" id="UP000198393">
    <property type="component" value="Unassembled WGS sequence"/>
</dbReference>
<dbReference type="EMBL" id="FZPD01000002">
    <property type="protein sequence ID" value="SNS72647.1"/>
    <property type="molecule type" value="Genomic_DNA"/>
</dbReference>
<dbReference type="Pfam" id="PF00085">
    <property type="entry name" value="Thioredoxin"/>
    <property type="match status" value="1"/>
</dbReference>
<evidence type="ECO:0000313" key="3">
    <source>
        <dbReference type="EMBL" id="SNS72647.1"/>
    </source>
</evidence>
<protein>
    <submittedName>
        <fullName evidence="3">Thioredoxin</fullName>
    </submittedName>
</protein>
<dbReference type="SUPFAM" id="SSF52833">
    <property type="entry name" value="Thioredoxin-like"/>
    <property type="match status" value="1"/>
</dbReference>
<dbReference type="InterPro" id="IPR036249">
    <property type="entry name" value="Thioredoxin-like_sf"/>
</dbReference>
<gene>
    <name evidence="3" type="ORF">SAMN05421640_1007</name>
</gene>
<proteinExistence type="predicted"/>
<dbReference type="CDD" id="cd02947">
    <property type="entry name" value="TRX_family"/>
    <property type="match status" value="1"/>
</dbReference>
<dbReference type="PANTHER" id="PTHR46115">
    <property type="entry name" value="THIOREDOXIN-LIKE PROTEIN 1"/>
    <property type="match status" value="1"/>
</dbReference>
<dbReference type="Gene3D" id="3.40.30.10">
    <property type="entry name" value="Glutaredoxin"/>
    <property type="match status" value="1"/>
</dbReference>
<reference evidence="3 4" key="1">
    <citation type="submission" date="2017-06" db="EMBL/GenBank/DDBJ databases">
        <authorList>
            <person name="Kim H.J."/>
            <person name="Triplett B.A."/>
        </authorList>
    </citation>
    <scope>NUCLEOTIDE SEQUENCE [LARGE SCALE GENOMIC DNA]</scope>
    <source>
        <strain evidence="3 4">DSM 19307</strain>
    </source>
</reference>
<evidence type="ECO:0000259" key="2">
    <source>
        <dbReference type="PROSITE" id="PS51352"/>
    </source>
</evidence>
<dbReference type="OrthoDB" id="7629852at2"/>
<keyword evidence="1" id="KW-1015">Disulfide bond</keyword>
<accession>A0A239GU49</accession>
<dbReference type="AlphaFoldDB" id="A0A239GU49"/>
<feature type="domain" description="Thioredoxin" evidence="2">
    <location>
        <begin position="1"/>
        <end position="102"/>
    </location>
</feature>
<keyword evidence="4" id="KW-1185">Reference proteome</keyword>
<organism evidence="3 4">
    <name type="scientific">Ekhidna lutea</name>
    <dbReference type="NCBI Taxonomy" id="447679"/>
    <lineage>
        <taxon>Bacteria</taxon>
        <taxon>Pseudomonadati</taxon>
        <taxon>Bacteroidota</taxon>
        <taxon>Cytophagia</taxon>
        <taxon>Cytophagales</taxon>
        <taxon>Reichenbachiellaceae</taxon>
        <taxon>Ekhidna</taxon>
    </lineage>
</organism>
<name>A0A239GU49_EKHLU</name>
<dbReference type="RefSeq" id="WP_089355775.1">
    <property type="nucleotide sequence ID" value="NZ_FZPD01000002.1"/>
</dbReference>
<evidence type="ECO:0000256" key="1">
    <source>
        <dbReference type="ARBA" id="ARBA00023157"/>
    </source>
</evidence>